<dbReference type="STRING" id="187304.B0E33_10605"/>
<protein>
    <recommendedName>
        <fullName evidence="3">ATP-binding protein</fullName>
    </recommendedName>
</protein>
<evidence type="ECO:0000313" key="1">
    <source>
        <dbReference type="EMBL" id="CTQ44238.1"/>
    </source>
</evidence>
<accession>A0A0M6Y3I9</accession>
<keyword evidence="2" id="KW-1185">Reference proteome</keyword>
<evidence type="ECO:0008006" key="3">
    <source>
        <dbReference type="Google" id="ProtNLM"/>
    </source>
</evidence>
<sequence>MVEDFGETAALNGGDARQFCLTLMAEPLELSWHHCGLTSDFIGEYFSRACGKGIDPVDARHSISYMINEILENAIKFRHGGDIAIHSSLEEQTFEIRIVNRIDQETAVKFQGHLKALLDREPGELLLERIEENALNPDSSGSGLGLLTLMSDYEAKLGWSFASERVSEGVELTTYASLRLS</sequence>
<proteinExistence type="predicted"/>
<dbReference type="EMBL" id="CXST01000002">
    <property type="protein sequence ID" value="CTQ44238.1"/>
    <property type="molecule type" value="Genomic_DNA"/>
</dbReference>
<dbReference type="OrthoDB" id="5488639at2"/>
<reference evidence="2" key="1">
    <citation type="submission" date="2015-07" db="EMBL/GenBank/DDBJ databases">
        <authorList>
            <person name="Rodrigo-Torres Lidia"/>
            <person name="Arahal R.David."/>
        </authorList>
    </citation>
    <scope>NUCLEOTIDE SEQUENCE [LARGE SCALE GENOMIC DNA]</scope>
    <source>
        <strain evidence="2">CECT 4801</strain>
    </source>
</reference>
<dbReference type="SUPFAM" id="SSF55874">
    <property type="entry name" value="ATPase domain of HSP90 chaperone/DNA topoisomerase II/histidine kinase"/>
    <property type="match status" value="1"/>
</dbReference>
<dbReference type="Proteomes" id="UP000048926">
    <property type="component" value="Unassembled WGS sequence"/>
</dbReference>
<dbReference type="InterPro" id="IPR036890">
    <property type="entry name" value="HATPase_C_sf"/>
</dbReference>
<gene>
    <name evidence="1" type="ORF">LAL4801_02680</name>
</gene>
<dbReference type="RefSeq" id="WP_051990044.1">
    <property type="nucleotide sequence ID" value="NZ_CP045617.1"/>
</dbReference>
<name>A0A0M6Y3I9_9HYPH</name>
<evidence type="ECO:0000313" key="2">
    <source>
        <dbReference type="Proteomes" id="UP000048926"/>
    </source>
</evidence>
<dbReference type="InterPro" id="IPR058084">
    <property type="entry name" value="Slr1658-like"/>
</dbReference>
<dbReference type="AlphaFoldDB" id="A0A0M6Y3I9"/>
<dbReference type="NCBIfam" id="NF047703">
    <property type="entry name" value="slr1658_superfam"/>
    <property type="match status" value="1"/>
</dbReference>
<organism evidence="1 2">
    <name type="scientific">Roseibium aggregatum</name>
    <dbReference type="NCBI Taxonomy" id="187304"/>
    <lineage>
        <taxon>Bacteria</taxon>
        <taxon>Pseudomonadati</taxon>
        <taxon>Pseudomonadota</taxon>
        <taxon>Alphaproteobacteria</taxon>
        <taxon>Hyphomicrobiales</taxon>
        <taxon>Stappiaceae</taxon>
        <taxon>Roseibium</taxon>
    </lineage>
</organism>